<evidence type="ECO:0000256" key="2">
    <source>
        <dbReference type="ARBA" id="ARBA00022803"/>
    </source>
</evidence>
<protein>
    <recommendedName>
        <fullName evidence="7">NACHT domain-containing protein</fullName>
    </recommendedName>
</protein>
<proteinExistence type="predicted"/>
<dbReference type="PANTHER" id="PTHR45586">
    <property type="entry name" value="TPR REPEAT-CONTAINING PROTEIN PA4667"/>
    <property type="match status" value="1"/>
</dbReference>
<dbReference type="Gene3D" id="1.25.40.10">
    <property type="entry name" value="Tetratricopeptide repeat domain"/>
    <property type="match status" value="3"/>
</dbReference>
<keyword evidence="4" id="KW-0472">Membrane</keyword>
<accession>A0A8J3QKA9</accession>
<reference evidence="5" key="1">
    <citation type="submission" date="2021-01" db="EMBL/GenBank/DDBJ databases">
        <title>Whole genome shotgun sequence of Rhizocola hellebori NBRC 109834.</title>
        <authorList>
            <person name="Komaki H."/>
            <person name="Tamura T."/>
        </authorList>
    </citation>
    <scope>NUCLEOTIDE SEQUENCE</scope>
    <source>
        <strain evidence="5">NBRC 109834</strain>
    </source>
</reference>
<evidence type="ECO:0008006" key="7">
    <source>
        <dbReference type="Google" id="ProtNLM"/>
    </source>
</evidence>
<comment type="caution">
    <text evidence="5">The sequence shown here is derived from an EMBL/GenBank/DDBJ whole genome shotgun (WGS) entry which is preliminary data.</text>
</comment>
<feature type="transmembrane region" description="Helical" evidence="4">
    <location>
        <begin position="450"/>
        <end position="470"/>
    </location>
</feature>
<feature type="transmembrane region" description="Helical" evidence="4">
    <location>
        <begin position="43"/>
        <end position="61"/>
    </location>
</feature>
<name>A0A8J3QKA9_9ACTN</name>
<keyword evidence="4" id="KW-1133">Transmembrane helix</keyword>
<evidence type="ECO:0000256" key="1">
    <source>
        <dbReference type="ARBA" id="ARBA00022737"/>
    </source>
</evidence>
<dbReference type="SUPFAM" id="SSF52540">
    <property type="entry name" value="P-loop containing nucleoside triphosphate hydrolases"/>
    <property type="match status" value="1"/>
</dbReference>
<feature type="transmembrane region" description="Helical" evidence="4">
    <location>
        <begin position="476"/>
        <end position="496"/>
    </location>
</feature>
<dbReference type="RefSeq" id="WP_203914914.1">
    <property type="nucleotide sequence ID" value="NZ_BONY01000122.1"/>
</dbReference>
<keyword evidence="2" id="KW-0802">TPR repeat</keyword>
<dbReference type="PANTHER" id="PTHR45586:SF1">
    <property type="entry name" value="LIPOPOLYSACCHARIDE ASSEMBLY PROTEIN B"/>
    <property type="match status" value="1"/>
</dbReference>
<evidence type="ECO:0000256" key="4">
    <source>
        <dbReference type="SAM" id="Phobius"/>
    </source>
</evidence>
<dbReference type="Gene3D" id="3.40.50.300">
    <property type="entry name" value="P-loop containing nucleotide triphosphate hydrolases"/>
    <property type="match status" value="1"/>
</dbReference>
<dbReference type="InterPro" id="IPR027417">
    <property type="entry name" value="P-loop_NTPase"/>
</dbReference>
<organism evidence="5 6">
    <name type="scientific">Rhizocola hellebori</name>
    <dbReference type="NCBI Taxonomy" id="1392758"/>
    <lineage>
        <taxon>Bacteria</taxon>
        <taxon>Bacillati</taxon>
        <taxon>Actinomycetota</taxon>
        <taxon>Actinomycetes</taxon>
        <taxon>Micromonosporales</taxon>
        <taxon>Micromonosporaceae</taxon>
        <taxon>Rhizocola</taxon>
    </lineage>
</organism>
<sequence>MARRKAGRRQLSPVTYVAVGTALALMLNLATDTIDVSWRYWPWVVWPAVAVLCGLAAAIEITRHTDGSDMEDLLAEAARNLSRRLLVAYRDQEWRHGVSRSLPLTVRYSSTGRPAAARSVVIGGEGDWQQFPMRGDVDEIVQAFRALPHGQLVILGEPGAGKSVLALLLSRQLLTEPLLGEPIPVLLPISSWNPESESVAAFISGRLADDHRLVGGRRGNRRLSATLAEAFRMDGAAKPRAWLLPVLDGLDELPPQRRQKAVAELDEFAASGHPLVLTCRSREYSMIVDATRRVLPRAAVVEIQPVLVEDAIDFLSHPDPDRPLWEPVFARLRADSTGVLATTLTTPLLVAMARVAYSRPGSDPGELAGLATRRAITDLLIDRYLAAAYDSDDPQLVAANTEQLRSYPPEQAARWLGCLAYRLYLLGTRDLLQPRFPLGLLSSRPSLTTGVWATSAVVLISLLAGLGAWLTPGPPSLFGAIVGAALSVGAAATGIFRNLWRVPWPSLLPGLIAHLAFGAIYGVAIGLLIDDLLFGVVSGTIVGGVVGGMNILHQLRVGNMGRIRQIRAATAALQYGLTAAIVGAGLAAWQPPERLWPWVVTMVFAVGAGLSAGWWDQIAFRLARLQLILSGWLPWRLNRFLDDAHQRGVLRQNGTVRQFRHALIQDRITATTQLQDLRIRADAGDFDAARRLATLLRSRGLAAELRERANRGHAFAAVQLSALLREGGDPDGAVAVLRAHADRDHQSAEQLASLLRELGDVEQLRQRVGVGDLAAGLQLAGLLRQRGDLAEAVAVLRPFAETDWTAAERLAALLLEQDDVEGAIVVLRRHADYEWEATRTLANVLEHRGDLAGAIDAVRLFADRPHWQAPELLARLLQQQGDVEQLRQRADGGDIKAAEQLAVLLLERGHVDQLRHRADQGDNMAAKRLASWLWERGDVEQLRQWADGETLNRQNKRKRRGRPDEESEAARRLTLLLWERGDVGELRERADCGSWLAGYHLAAILRQRGDLDEAIAVVRRHVNPRNPSRALVLAELLGQRGDHSEAISVLRDALRRGVFGAGQRLARFLRERGDLDGAIAVLRKVPTAEDPIRNQLLEYLRERGDIEELQERAAQGREEAARHVAQLLVARGDLDEAIAYLRPRADSPHSYLASAELARLLRMRGDAEELRQRADRGNSRAATELAGLLEDRGDIAGLRERVRQRDIDAAEALATLLNKRGEPTEAISALAPLAESGVWRASAQLAELLRRQGDTEQLRRRVDSDDGHAVRQLAMLLREHRDADGLRQLAEAGHTAAKLQLALLLQDQGDSDGATAILSPLAKQSSQEALVNLVPLIRQREGVDKVIASLRPYSEGSNVLREMYEAAVKERWEAVIKPRLPGEEAGDPCIR</sequence>
<feature type="coiled-coil region" evidence="3">
    <location>
        <begin position="1092"/>
        <end position="1126"/>
    </location>
</feature>
<evidence type="ECO:0000313" key="6">
    <source>
        <dbReference type="Proteomes" id="UP000612899"/>
    </source>
</evidence>
<keyword evidence="4" id="KW-0812">Transmembrane</keyword>
<feature type="transmembrane region" description="Helical" evidence="4">
    <location>
        <begin position="572"/>
        <end position="589"/>
    </location>
</feature>
<feature type="transmembrane region" description="Helical" evidence="4">
    <location>
        <begin position="533"/>
        <end position="552"/>
    </location>
</feature>
<evidence type="ECO:0000313" key="5">
    <source>
        <dbReference type="EMBL" id="GIH11197.1"/>
    </source>
</evidence>
<feature type="transmembrane region" description="Helical" evidence="4">
    <location>
        <begin position="12"/>
        <end position="31"/>
    </location>
</feature>
<dbReference type="InterPro" id="IPR051012">
    <property type="entry name" value="CellSynth/LPSAsmb/PSIAsmb"/>
</dbReference>
<feature type="transmembrane region" description="Helical" evidence="4">
    <location>
        <begin position="508"/>
        <end position="527"/>
    </location>
</feature>
<evidence type="ECO:0000256" key="3">
    <source>
        <dbReference type="SAM" id="Coils"/>
    </source>
</evidence>
<keyword evidence="1" id="KW-0677">Repeat</keyword>
<gene>
    <name evidence="5" type="ORF">Rhe02_92640</name>
</gene>
<dbReference type="Proteomes" id="UP000612899">
    <property type="component" value="Unassembled WGS sequence"/>
</dbReference>
<dbReference type="EMBL" id="BONY01000122">
    <property type="protein sequence ID" value="GIH11197.1"/>
    <property type="molecule type" value="Genomic_DNA"/>
</dbReference>
<keyword evidence="3" id="KW-0175">Coiled coil</keyword>
<keyword evidence="6" id="KW-1185">Reference proteome</keyword>
<dbReference type="InterPro" id="IPR011990">
    <property type="entry name" value="TPR-like_helical_dom_sf"/>
</dbReference>
<dbReference type="SUPFAM" id="SSF48452">
    <property type="entry name" value="TPR-like"/>
    <property type="match status" value="2"/>
</dbReference>